<dbReference type="InterPro" id="IPR016162">
    <property type="entry name" value="Ald_DH_N"/>
</dbReference>
<dbReference type="PROSITE" id="PS00070">
    <property type="entry name" value="ALDEHYDE_DEHYDR_CYS"/>
    <property type="match status" value="1"/>
</dbReference>
<dbReference type="Gene3D" id="3.40.309.10">
    <property type="entry name" value="Aldehyde Dehydrogenase, Chain A, domain 2"/>
    <property type="match status" value="1"/>
</dbReference>
<dbReference type="HOGENOM" id="CLU_005391_3_1_7"/>
<evidence type="ECO:0000259" key="8">
    <source>
        <dbReference type="Pfam" id="PF00171"/>
    </source>
</evidence>
<dbReference type="STRING" id="862908.BMS_0185"/>
<evidence type="ECO:0000256" key="5">
    <source>
        <dbReference type="PIRSR" id="PIRSR036492-1"/>
    </source>
</evidence>
<feature type="active site" evidence="5 6">
    <location>
        <position position="236"/>
    </location>
</feature>
<comment type="similarity">
    <text evidence="1 4 7">Belongs to the aldehyde dehydrogenase family.</text>
</comment>
<dbReference type="InterPro" id="IPR012394">
    <property type="entry name" value="Aldehyde_DH_NAD(P)"/>
</dbReference>
<dbReference type="EMBL" id="FQ312005">
    <property type="protein sequence ID" value="CBW25119.1"/>
    <property type="molecule type" value="Genomic_DNA"/>
</dbReference>
<dbReference type="PANTHER" id="PTHR43570">
    <property type="entry name" value="ALDEHYDE DEHYDROGENASE"/>
    <property type="match status" value="1"/>
</dbReference>
<evidence type="ECO:0000256" key="2">
    <source>
        <dbReference type="ARBA" id="ARBA00023002"/>
    </source>
</evidence>
<dbReference type="GO" id="GO:0005737">
    <property type="term" value="C:cytoplasm"/>
    <property type="evidence" value="ECO:0007669"/>
    <property type="project" value="TreeGrafter"/>
</dbReference>
<dbReference type="AlphaFoldDB" id="E1X2S4"/>
<dbReference type="eggNOG" id="COG1012">
    <property type="taxonomic scope" value="Bacteria"/>
</dbReference>
<dbReference type="Gene3D" id="3.40.605.10">
    <property type="entry name" value="Aldehyde Dehydrogenase, Chain A, domain 1"/>
    <property type="match status" value="1"/>
</dbReference>
<evidence type="ECO:0000256" key="3">
    <source>
        <dbReference type="ARBA" id="ARBA00023027"/>
    </source>
</evidence>
<dbReference type="InterPro" id="IPR016161">
    <property type="entry name" value="Ald_DH/histidinol_DH"/>
</dbReference>
<evidence type="ECO:0000256" key="4">
    <source>
        <dbReference type="PIRNR" id="PIRNR036492"/>
    </source>
</evidence>
<evidence type="ECO:0000256" key="1">
    <source>
        <dbReference type="ARBA" id="ARBA00009986"/>
    </source>
</evidence>
<dbReference type="PIRSF" id="PIRSF036492">
    <property type="entry name" value="ALDH"/>
    <property type="match status" value="1"/>
</dbReference>
<dbReference type="InterPro" id="IPR016160">
    <property type="entry name" value="Ald_DH_CS_CYS"/>
</dbReference>
<keyword evidence="10" id="KW-1185">Reference proteome</keyword>
<accession>E1X2S4</accession>
<dbReference type="GO" id="GO:0006081">
    <property type="term" value="P:aldehyde metabolic process"/>
    <property type="evidence" value="ECO:0007669"/>
    <property type="project" value="InterPro"/>
</dbReference>
<name>E1X2S4_HALMS</name>
<dbReference type="InterPro" id="IPR015590">
    <property type="entry name" value="Aldehyde_DH_dom"/>
</dbReference>
<dbReference type="KEGG" id="bmx:BMS_0185"/>
<protein>
    <recommendedName>
        <fullName evidence="4">Aldehyde dehydrogenase</fullName>
    </recommendedName>
</protein>
<dbReference type="InterPro" id="IPR029510">
    <property type="entry name" value="Ald_DH_CS_GLU"/>
</dbReference>
<dbReference type="SUPFAM" id="SSF53720">
    <property type="entry name" value="ALDH-like"/>
    <property type="match status" value="1"/>
</dbReference>
<feature type="domain" description="Aldehyde dehydrogenase" evidence="8">
    <location>
        <begin position="47"/>
        <end position="453"/>
    </location>
</feature>
<evidence type="ECO:0000256" key="7">
    <source>
        <dbReference type="RuleBase" id="RU003345"/>
    </source>
</evidence>
<dbReference type="PROSITE" id="PS00687">
    <property type="entry name" value="ALDEHYDE_DEHYDR_GLU"/>
    <property type="match status" value="1"/>
</dbReference>
<dbReference type="Pfam" id="PF00171">
    <property type="entry name" value="Aldedh"/>
    <property type="match status" value="1"/>
</dbReference>
<proteinExistence type="inferred from homology"/>
<evidence type="ECO:0000313" key="9">
    <source>
        <dbReference type="EMBL" id="CBW25119.1"/>
    </source>
</evidence>
<evidence type="ECO:0000256" key="6">
    <source>
        <dbReference type="PROSITE-ProRule" id="PRU10007"/>
    </source>
</evidence>
<reference evidence="10" key="1">
    <citation type="journal article" date="2013" name="ISME J.">
        <title>A small predatory core genome in the divergent marine Bacteriovorax marinus SJ and the terrestrial Bdellovibrio bacteriovorus.</title>
        <authorList>
            <person name="Crossman L.C."/>
            <person name="Chen H."/>
            <person name="Cerdeno-Tarraga A.M."/>
            <person name="Brooks K."/>
            <person name="Quail M.A."/>
            <person name="Pineiro S.A."/>
            <person name="Hobley L."/>
            <person name="Sockett R.E."/>
            <person name="Bentley S.D."/>
            <person name="Parkhill J."/>
            <person name="Williams H.N."/>
            <person name="Stine O.C."/>
        </authorList>
    </citation>
    <scope>NUCLEOTIDE SEQUENCE [LARGE SCALE GENOMIC DNA]</scope>
    <source>
        <strain evidence="10">ATCC BAA-682 / DSM 15412 / SJ</strain>
    </source>
</reference>
<keyword evidence="2 4" id="KW-0560">Oxidoreductase</keyword>
<gene>
    <name evidence="9" type="primary">aldH</name>
    <name evidence="9" type="ordered locus">BMS_0185</name>
</gene>
<dbReference type="FunFam" id="3.40.605.10:FF:000004">
    <property type="entry name" value="Aldehyde dehydrogenase"/>
    <property type="match status" value="1"/>
</dbReference>
<dbReference type="PANTHER" id="PTHR43570:SF16">
    <property type="entry name" value="ALDEHYDE DEHYDROGENASE TYPE III, ISOFORM Q"/>
    <property type="match status" value="1"/>
</dbReference>
<keyword evidence="3" id="KW-0520">NAD</keyword>
<organism evidence="9 10">
    <name type="scientific">Halobacteriovorax marinus (strain ATCC BAA-682 / DSM 15412 / SJ)</name>
    <name type="common">Bacteriovorax marinus</name>
    <dbReference type="NCBI Taxonomy" id="862908"/>
    <lineage>
        <taxon>Bacteria</taxon>
        <taxon>Pseudomonadati</taxon>
        <taxon>Bdellovibrionota</taxon>
        <taxon>Bacteriovoracia</taxon>
        <taxon>Bacteriovoracales</taxon>
        <taxon>Halobacteriovoraceae</taxon>
        <taxon>Halobacteriovorax</taxon>
    </lineage>
</organism>
<sequence length="484" mass="54697">MALYSIRTFLFISAIISYLFKLEVRMFDSIEALIKTQREHILSGLHIDYKKRIELLDKTSEAISKYEKDILDALSKDLGKPSYESQISEILFVQNEIRHIKKGLKKWMKKEKVKTPLLHFPAKSYIQSEAYGSVLIIAPWNYPFQLLFSPLVGAIAAGNRVIAKPSEISSHTSEIIAKIISESFESEYIGCVTGGVEETTYLLDQKFDYIFYTGNGVVGRIVMEKASKNLTPVTLELGGKSPTFVFGDNDLDLVAKRIISGKFFNAGQTCIAPDYILVQEDKYESLVDNLRKYILKFYGKDPKKSKDYGRVINSRHLERLKSYIESEDILCGGEVDEQERYLAPTLVGASGSSSVMREEIFGPILPIVKMTNLKSAIDFVIERDKPLAMYIFSRDEKIVNSILKRVSAGGVTINDTLMHITNDKLPFGGVGESGMGGYHGKSSFDLFSHKKSIFRASTRIDPPLKYPPYFGKLKIVRWLLRFFG</sequence>
<dbReference type="FunFam" id="3.40.309.10:FF:000003">
    <property type="entry name" value="Aldehyde dehydrogenase"/>
    <property type="match status" value="1"/>
</dbReference>
<dbReference type="GO" id="GO:0004029">
    <property type="term" value="F:aldehyde dehydrogenase (NAD+) activity"/>
    <property type="evidence" value="ECO:0007669"/>
    <property type="project" value="TreeGrafter"/>
</dbReference>
<dbReference type="InterPro" id="IPR016163">
    <property type="entry name" value="Ald_DH_C"/>
</dbReference>
<feature type="active site" evidence="5">
    <location>
        <position position="270"/>
    </location>
</feature>
<dbReference type="PATRIC" id="fig|862908.3.peg.179"/>
<evidence type="ECO:0000313" key="10">
    <source>
        <dbReference type="Proteomes" id="UP000008963"/>
    </source>
</evidence>
<dbReference type="Proteomes" id="UP000008963">
    <property type="component" value="Chromosome"/>
</dbReference>